<feature type="transmembrane region" description="Helical" evidence="1">
    <location>
        <begin position="249"/>
        <end position="272"/>
    </location>
</feature>
<feature type="transmembrane region" description="Helical" evidence="1">
    <location>
        <begin position="101"/>
        <end position="123"/>
    </location>
</feature>
<organism evidence="2 3">
    <name type="scientific">Rhodocollybia butyracea</name>
    <dbReference type="NCBI Taxonomy" id="206335"/>
    <lineage>
        <taxon>Eukaryota</taxon>
        <taxon>Fungi</taxon>
        <taxon>Dikarya</taxon>
        <taxon>Basidiomycota</taxon>
        <taxon>Agaricomycotina</taxon>
        <taxon>Agaricomycetes</taxon>
        <taxon>Agaricomycetidae</taxon>
        <taxon>Agaricales</taxon>
        <taxon>Marasmiineae</taxon>
        <taxon>Omphalotaceae</taxon>
        <taxon>Rhodocollybia</taxon>
    </lineage>
</organism>
<dbReference type="AlphaFoldDB" id="A0A9P5PTK1"/>
<keyword evidence="1" id="KW-0812">Transmembrane</keyword>
<feature type="transmembrane region" description="Helical" evidence="1">
    <location>
        <begin position="215"/>
        <end position="243"/>
    </location>
</feature>
<name>A0A9P5PTK1_9AGAR</name>
<feature type="transmembrane region" description="Helical" evidence="1">
    <location>
        <begin position="130"/>
        <end position="151"/>
    </location>
</feature>
<comment type="caution">
    <text evidence="2">The sequence shown here is derived from an EMBL/GenBank/DDBJ whole genome shotgun (WGS) entry which is preliminary data.</text>
</comment>
<keyword evidence="1" id="KW-0472">Membrane</keyword>
<sequence>MASGHPTLPTETILGLKVILIDIMVSSLWVGVQGVITIVGVYILLSRSQSKSFGTRFLVGTILFLFCTSTCSLALTIWDYMSRMDRFSDPTRKPFVSEADMILMVFQRLSYFISDCIVVWRAWMLWDRNIFVKILLMVCLLGTITAAFIQGALSLTRQERQINGVPTGSGLALSIMFSIPFLFTNLTSLTLIAAKIFEYRRDILKQLSDSRSRVFGILLILLESSALYLIFWILALLAAVAVVPPIGSSAIMGSLPFVTAIYPVTIVVLVTLDKDNYGSTIQAANSTMRFTSANNHPVNAMTTF</sequence>
<evidence type="ECO:0000313" key="3">
    <source>
        <dbReference type="Proteomes" id="UP000772434"/>
    </source>
</evidence>
<feature type="transmembrane region" description="Helical" evidence="1">
    <location>
        <begin position="20"/>
        <end position="45"/>
    </location>
</feature>
<feature type="transmembrane region" description="Helical" evidence="1">
    <location>
        <begin position="171"/>
        <end position="194"/>
    </location>
</feature>
<protein>
    <submittedName>
        <fullName evidence="2">Uncharacterized protein</fullName>
    </submittedName>
</protein>
<evidence type="ECO:0000256" key="1">
    <source>
        <dbReference type="SAM" id="Phobius"/>
    </source>
</evidence>
<dbReference type="OrthoDB" id="3174319at2759"/>
<keyword evidence="1" id="KW-1133">Transmembrane helix</keyword>
<dbReference type="EMBL" id="JADNRY010000027">
    <property type="protein sequence ID" value="KAF9072089.1"/>
    <property type="molecule type" value="Genomic_DNA"/>
</dbReference>
<proteinExistence type="predicted"/>
<keyword evidence="3" id="KW-1185">Reference proteome</keyword>
<evidence type="ECO:0000313" key="2">
    <source>
        <dbReference type="EMBL" id="KAF9072089.1"/>
    </source>
</evidence>
<feature type="transmembrane region" description="Helical" evidence="1">
    <location>
        <begin position="57"/>
        <end position="81"/>
    </location>
</feature>
<gene>
    <name evidence="2" type="ORF">BDP27DRAFT_1418444</name>
</gene>
<dbReference type="Proteomes" id="UP000772434">
    <property type="component" value="Unassembled WGS sequence"/>
</dbReference>
<reference evidence="2" key="1">
    <citation type="submission" date="2020-11" db="EMBL/GenBank/DDBJ databases">
        <authorList>
            <consortium name="DOE Joint Genome Institute"/>
            <person name="Ahrendt S."/>
            <person name="Riley R."/>
            <person name="Andreopoulos W."/>
            <person name="Labutti K."/>
            <person name="Pangilinan J."/>
            <person name="Ruiz-Duenas F.J."/>
            <person name="Barrasa J.M."/>
            <person name="Sanchez-Garcia M."/>
            <person name="Camarero S."/>
            <person name="Miyauchi S."/>
            <person name="Serrano A."/>
            <person name="Linde D."/>
            <person name="Babiker R."/>
            <person name="Drula E."/>
            <person name="Ayuso-Fernandez I."/>
            <person name="Pacheco R."/>
            <person name="Padilla G."/>
            <person name="Ferreira P."/>
            <person name="Barriuso J."/>
            <person name="Kellner H."/>
            <person name="Castanera R."/>
            <person name="Alfaro M."/>
            <person name="Ramirez L."/>
            <person name="Pisabarro A.G."/>
            <person name="Kuo A."/>
            <person name="Tritt A."/>
            <person name="Lipzen A."/>
            <person name="He G."/>
            <person name="Yan M."/>
            <person name="Ng V."/>
            <person name="Cullen D."/>
            <person name="Martin F."/>
            <person name="Rosso M.-N."/>
            <person name="Henrissat B."/>
            <person name="Hibbett D."/>
            <person name="Martinez A.T."/>
            <person name="Grigoriev I.V."/>
        </authorList>
    </citation>
    <scope>NUCLEOTIDE SEQUENCE</scope>
    <source>
        <strain evidence="2">AH 40177</strain>
    </source>
</reference>
<accession>A0A9P5PTK1</accession>